<dbReference type="InterPro" id="IPR000086">
    <property type="entry name" value="NUDIX_hydrolase_dom"/>
</dbReference>
<dbReference type="Gene3D" id="3.90.79.10">
    <property type="entry name" value="Nucleoside Triphosphate Pyrophosphohydrolase"/>
    <property type="match status" value="1"/>
</dbReference>
<dbReference type="SUPFAM" id="SSF55811">
    <property type="entry name" value="Nudix"/>
    <property type="match status" value="1"/>
</dbReference>
<evidence type="ECO:0000256" key="10">
    <source>
        <dbReference type="ARBA" id="ARBA00035861"/>
    </source>
</evidence>
<evidence type="ECO:0000256" key="7">
    <source>
        <dbReference type="ARBA" id="ARBA00022801"/>
    </source>
</evidence>
<evidence type="ECO:0000313" key="13">
    <source>
        <dbReference type="EMBL" id="QER66537.1"/>
    </source>
</evidence>
<keyword evidence="4" id="KW-0235">DNA replication</keyword>
<dbReference type="EC" id="3.6.1.55" evidence="11"/>
<dbReference type="GO" id="GO:0008413">
    <property type="term" value="F:8-oxo-7,8-dihydroguanosine triphosphate pyrophosphatase activity"/>
    <property type="evidence" value="ECO:0007669"/>
    <property type="project" value="TreeGrafter"/>
</dbReference>
<dbReference type="GO" id="GO:0044716">
    <property type="term" value="F:8-oxo-GDP phosphatase activity"/>
    <property type="evidence" value="ECO:0007669"/>
    <property type="project" value="TreeGrafter"/>
</dbReference>
<dbReference type="PROSITE" id="PS51462">
    <property type="entry name" value="NUDIX"/>
    <property type="match status" value="1"/>
</dbReference>
<evidence type="ECO:0000256" key="5">
    <source>
        <dbReference type="ARBA" id="ARBA00022723"/>
    </source>
</evidence>
<keyword evidence="14" id="KW-1185">Reference proteome</keyword>
<dbReference type="PANTHER" id="PTHR47707:SF1">
    <property type="entry name" value="NUDIX HYDROLASE FAMILY PROTEIN"/>
    <property type="match status" value="1"/>
</dbReference>
<keyword evidence="7 13" id="KW-0378">Hydrolase</keyword>
<dbReference type="InterPro" id="IPR047127">
    <property type="entry name" value="MutT-like"/>
</dbReference>
<dbReference type="Proteomes" id="UP000325295">
    <property type="component" value="Chromosome"/>
</dbReference>
<evidence type="ECO:0000256" key="1">
    <source>
        <dbReference type="ARBA" id="ARBA00001946"/>
    </source>
</evidence>
<dbReference type="CDD" id="cd03425">
    <property type="entry name" value="NUDIX_MutT_NudA_like"/>
    <property type="match status" value="1"/>
</dbReference>
<evidence type="ECO:0000256" key="4">
    <source>
        <dbReference type="ARBA" id="ARBA00022705"/>
    </source>
</evidence>
<comment type="cofactor">
    <cofactor evidence="1">
        <name>Mg(2+)</name>
        <dbReference type="ChEBI" id="CHEBI:18420"/>
    </cofactor>
</comment>
<dbReference type="OrthoDB" id="9810648at2"/>
<dbReference type="Pfam" id="PF14815">
    <property type="entry name" value="NUDIX_4"/>
    <property type="match status" value="1"/>
</dbReference>
<evidence type="ECO:0000259" key="12">
    <source>
        <dbReference type="PROSITE" id="PS51462"/>
    </source>
</evidence>
<dbReference type="GO" id="GO:0006260">
    <property type="term" value="P:DNA replication"/>
    <property type="evidence" value="ECO:0007669"/>
    <property type="project" value="UniProtKB-KW"/>
</dbReference>
<dbReference type="InterPro" id="IPR029119">
    <property type="entry name" value="MutY_C"/>
</dbReference>
<feature type="domain" description="Nudix hydrolase" evidence="12">
    <location>
        <begin position="2"/>
        <end position="127"/>
    </location>
</feature>
<dbReference type="InterPro" id="IPR015797">
    <property type="entry name" value="NUDIX_hydrolase-like_dom_sf"/>
</dbReference>
<sequence>MKQIHVVGAALIENGKVLATKRNEDRILGSLWEFPGGKIEPGETPEQALKREIEEEFSDEITVGIKVGETSSITYDFGTVNLSIYLAKFNTHNFHLIAHSDIQWIQKDDLEKMNWADADKLAVQALKKIDFTKVDF</sequence>
<dbReference type="GO" id="GO:0006281">
    <property type="term" value="P:DNA repair"/>
    <property type="evidence" value="ECO:0007669"/>
    <property type="project" value="UniProtKB-KW"/>
</dbReference>
<comment type="similarity">
    <text evidence="2">Belongs to the Nudix hydrolase family.</text>
</comment>
<protein>
    <recommendedName>
        <fullName evidence="11">8-oxo-dGTP diphosphatase</fullName>
        <ecNumber evidence="11">3.6.1.55</ecNumber>
    </recommendedName>
</protein>
<evidence type="ECO:0000256" key="3">
    <source>
        <dbReference type="ARBA" id="ARBA00022457"/>
    </source>
</evidence>
<evidence type="ECO:0000256" key="11">
    <source>
        <dbReference type="ARBA" id="ARBA00038905"/>
    </source>
</evidence>
<dbReference type="GO" id="GO:0035539">
    <property type="term" value="F:8-oxo-7,8-dihydrodeoxyguanosine triphosphate pyrophosphatase activity"/>
    <property type="evidence" value="ECO:0007669"/>
    <property type="project" value="UniProtKB-EC"/>
</dbReference>
<dbReference type="InterPro" id="IPR020476">
    <property type="entry name" value="Nudix_hydrolase"/>
</dbReference>
<gene>
    <name evidence="13" type="ORF">F0161_00735</name>
</gene>
<evidence type="ECO:0000256" key="6">
    <source>
        <dbReference type="ARBA" id="ARBA00022763"/>
    </source>
</evidence>
<keyword evidence="3" id="KW-0515">Mutator protein</keyword>
<evidence type="ECO:0000256" key="2">
    <source>
        <dbReference type="ARBA" id="ARBA00005582"/>
    </source>
</evidence>
<dbReference type="GO" id="GO:0046872">
    <property type="term" value="F:metal ion binding"/>
    <property type="evidence" value="ECO:0007669"/>
    <property type="project" value="UniProtKB-KW"/>
</dbReference>
<keyword evidence="6" id="KW-0227">DNA damage</keyword>
<proteinExistence type="inferred from homology"/>
<accession>A0A5P1X2X0</accession>
<dbReference type="RefSeq" id="WP_150203156.1">
    <property type="nucleotide sequence ID" value="NZ_CAUQTN010000096.1"/>
</dbReference>
<evidence type="ECO:0000256" key="8">
    <source>
        <dbReference type="ARBA" id="ARBA00022842"/>
    </source>
</evidence>
<reference evidence="13 14" key="1">
    <citation type="submission" date="2019-09" db="EMBL/GenBank/DDBJ databases">
        <title>Complete Genome Sequence of Lactobacillus nenjiangensis SH-Y15, isolated from sauerkraut.</title>
        <authorList>
            <person name="Yang H."/>
        </authorList>
    </citation>
    <scope>NUCLEOTIDE SEQUENCE [LARGE SCALE GENOMIC DNA]</scope>
    <source>
        <strain evidence="13 14">SH-Y15</strain>
    </source>
</reference>
<dbReference type="KEGG" id="lnn:F0161_00735"/>
<keyword evidence="5" id="KW-0479">Metal-binding</keyword>
<evidence type="ECO:0000256" key="9">
    <source>
        <dbReference type="ARBA" id="ARBA00023204"/>
    </source>
</evidence>
<dbReference type="AlphaFoldDB" id="A0A5P1X2X0"/>
<keyword evidence="9" id="KW-0234">DNA repair</keyword>
<dbReference type="PRINTS" id="PR00502">
    <property type="entry name" value="NUDIXFAMILY"/>
</dbReference>
<dbReference type="GO" id="GO:0044715">
    <property type="term" value="F:8-oxo-dGDP phosphatase activity"/>
    <property type="evidence" value="ECO:0007669"/>
    <property type="project" value="TreeGrafter"/>
</dbReference>
<dbReference type="PANTHER" id="PTHR47707">
    <property type="entry name" value="8-OXO-DGTP DIPHOSPHATASE"/>
    <property type="match status" value="1"/>
</dbReference>
<evidence type="ECO:0000313" key="14">
    <source>
        <dbReference type="Proteomes" id="UP000325295"/>
    </source>
</evidence>
<comment type="catalytic activity">
    <reaction evidence="10">
        <text>8-oxo-dGTP + H2O = 8-oxo-dGMP + diphosphate + H(+)</text>
        <dbReference type="Rhea" id="RHEA:31575"/>
        <dbReference type="ChEBI" id="CHEBI:15377"/>
        <dbReference type="ChEBI" id="CHEBI:15378"/>
        <dbReference type="ChEBI" id="CHEBI:33019"/>
        <dbReference type="ChEBI" id="CHEBI:63224"/>
        <dbReference type="ChEBI" id="CHEBI:77896"/>
        <dbReference type="EC" id="3.6.1.55"/>
    </reaction>
</comment>
<keyword evidence="8" id="KW-0460">Magnesium</keyword>
<dbReference type="EMBL" id="CP043939">
    <property type="protein sequence ID" value="QER66537.1"/>
    <property type="molecule type" value="Genomic_DNA"/>
</dbReference>
<organism evidence="13 14">
    <name type="scientific">Paucilactobacillus nenjiangensis</name>
    <dbReference type="NCBI Taxonomy" id="1296540"/>
    <lineage>
        <taxon>Bacteria</taxon>
        <taxon>Bacillati</taxon>
        <taxon>Bacillota</taxon>
        <taxon>Bacilli</taxon>
        <taxon>Lactobacillales</taxon>
        <taxon>Lactobacillaceae</taxon>
        <taxon>Paucilactobacillus</taxon>
    </lineage>
</organism>
<name>A0A5P1X2X0_9LACO</name>